<dbReference type="InterPro" id="IPR005814">
    <property type="entry name" value="Aminotrans_3"/>
</dbReference>
<proteinExistence type="inferred from homology"/>
<accession>A0A178LAT9</accession>
<dbReference type="Pfam" id="PF00202">
    <property type="entry name" value="Aminotran_3"/>
    <property type="match status" value="1"/>
</dbReference>
<protein>
    <submittedName>
        <fullName evidence="7">Diaminobutyrate--2-oxoglutarate aminotransferase</fullName>
    </submittedName>
</protein>
<gene>
    <name evidence="7" type="ORF">A4V15_05630</name>
</gene>
<dbReference type="PANTHER" id="PTHR43552">
    <property type="entry name" value="DIAMINOBUTYRATE--2-OXOGLUTARATE AMINOTRANSFERASE"/>
    <property type="match status" value="1"/>
</dbReference>
<dbReference type="PROSITE" id="PS00600">
    <property type="entry name" value="AA_TRANSFER_CLASS_3"/>
    <property type="match status" value="1"/>
</dbReference>
<keyword evidence="3 7" id="KW-0032">Aminotransferase</keyword>
<dbReference type="InterPro" id="IPR015422">
    <property type="entry name" value="PyrdxlP-dep_Trfase_small"/>
</dbReference>
<dbReference type="NCBIfam" id="TIGR00709">
    <property type="entry name" value="dat"/>
    <property type="match status" value="1"/>
</dbReference>
<dbReference type="GO" id="GO:0008483">
    <property type="term" value="F:transaminase activity"/>
    <property type="evidence" value="ECO:0007669"/>
    <property type="project" value="UniProtKB-KW"/>
</dbReference>
<dbReference type="InterPro" id="IPR015421">
    <property type="entry name" value="PyrdxlP-dep_Trfase_major"/>
</dbReference>
<evidence type="ECO:0000256" key="1">
    <source>
        <dbReference type="ARBA" id="ARBA00001933"/>
    </source>
</evidence>
<dbReference type="InterPro" id="IPR004637">
    <property type="entry name" value="Dat"/>
</dbReference>
<dbReference type="OrthoDB" id="9801052at2"/>
<evidence type="ECO:0000313" key="8">
    <source>
        <dbReference type="Proteomes" id="UP000078356"/>
    </source>
</evidence>
<evidence type="ECO:0000256" key="3">
    <source>
        <dbReference type="ARBA" id="ARBA00022576"/>
    </source>
</evidence>
<dbReference type="NCBIfam" id="NF005386">
    <property type="entry name" value="PRK06931.1"/>
    <property type="match status" value="1"/>
</dbReference>
<evidence type="ECO:0000256" key="5">
    <source>
        <dbReference type="ARBA" id="ARBA00022898"/>
    </source>
</evidence>
<reference evidence="7 8" key="1">
    <citation type="submission" date="2016-04" db="EMBL/GenBank/DDBJ databases">
        <title>Draft Genome Sequences of Staphylococcus capitis Strain H36, S. capitis Strain H65, S. cohnii Strain H62, S. hominis Strain H69, Mycobacterium iranicum Strain H39, Plantibacter sp. Strain H53, Pseudomonas oryzihabitans Strain H72, and Microbacterium sp. Strain H83, isolated from residential settings.</title>
        <authorList>
            <person name="Lymperopoulou D."/>
            <person name="Adams R.I."/>
            <person name="Lindow S."/>
            <person name="Coil D.A."/>
            <person name="Jospin G."/>
            <person name="Eisen J.A."/>
        </authorList>
    </citation>
    <scope>NUCLEOTIDE SEQUENCE [LARGE SCALE GENOMIC DNA]</scope>
    <source>
        <strain evidence="7 8">H72</strain>
    </source>
</reference>
<organism evidence="7 8">
    <name type="scientific">Pseudomonas oryzihabitans</name>
    <dbReference type="NCBI Taxonomy" id="47885"/>
    <lineage>
        <taxon>Bacteria</taxon>
        <taxon>Pseudomonadati</taxon>
        <taxon>Pseudomonadota</taxon>
        <taxon>Gammaproteobacteria</taxon>
        <taxon>Pseudomonadales</taxon>
        <taxon>Pseudomonadaceae</taxon>
        <taxon>Pseudomonas</taxon>
    </lineage>
</organism>
<evidence type="ECO:0000256" key="2">
    <source>
        <dbReference type="ARBA" id="ARBA00008954"/>
    </source>
</evidence>
<dbReference type="PIRSF" id="PIRSF000521">
    <property type="entry name" value="Transaminase_4ab_Lys_Orn"/>
    <property type="match status" value="1"/>
</dbReference>
<dbReference type="EMBL" id="LWCR01000034">
    <property type="protein sequence ID" value="OAN26639.1"/>
    <property type="molecule type" value="Genomic_DNA"/>
</dbReference>
<dbReference type="Gene3D" id="3.90.1150.10">
    <property type="entry name" value="Aspartate Aminotransferase, domain 1"/>
    <property type="match status" value="1"/>
</dbReference>
<dbReference type="RefSeq" id="WP_064308749.1">
    <property type="nucleotide sequence ID" value="NZ_LWCR01000034.1"/>
</dbReference>
<keyword evidence="5 6" id="KW-0663">Pyridoxal phosphate</keyword>
<dbReference type="SUPFAM" id="SSF53383">
    <property type="entry name" value="PLP-dependent transferases"/>
    <property type="match status" value="1"/>
</dbReference>
<dbReference type="InterPro" id="IPR049704">
    <property type="entry name" value="Aminotrans_3_PPA_site"/>
</dbReference>
<comment type="cofactor">
    <cofactor evidence="1">
        <name>pyridoxal 5'-phosphate</name>
        <dbReference type="ChEBI" id="CHEBI:597326"/>
    </cofactor>
</comment>
<comment type="caution">
    <text evidence="7">The sequence shown here is derived from an EMBL/GenBank/DDBJ whole genome shotgun (WGS) entry which is preliminary data.</text>
</comment>
<dbReference type="Gene3D" id="3.40.640.10">
    <property type="entry name" value="Type I PLP-dependent aspartate aminotransferase-like (Major domain)"/>
    <property type="match status" value="1"/>
</dbReference>
<dbReference type="FunFam" id="3.40.640.10:FF:000004">
    <property type="entry name" value="Acetylornithine aminotransferase"/>
    <property type="match status" value="1"/>
</dbReference>
<comment type="similarity">
    <text evidence="2 6">Belongs to the class-III pyridoxal-phosphate-dependent aminotransferase family.</text>
</comment>
<dbReference type="Proteomes" id="UP000078356">
    <property type="component" value="Unassembled WGS sequence"/>
</dbReference>
<dbReference type="CDD" id="cd00610">
    <property type="entry name" value="OAT_like"/>
    <property type="match status" value="1"/>
</dbReference>
<sequence>MLQPSLRRDTATPDNAFFLARQARFESEVRSYPRKLPLAIAKAAGVWVTDVEGKVYLDCLAGAGTLALGHNHPAVTEAIAAFLASGLPMHTLDLTTPLKDAFSERLLGLLPGQSEDYCLQFCGPSGADAVEAALKLAKKVTGRSNVVAFSGGYHGMTHGALAVTGNLAPKQGVAGLMPGVQFLPYPHEYRCPLGLGGERGAAALARYLERFFGDVESGVCRPAAVIVEAVQGEGGVNPAPLEWLRTLRQVTREHGVLLIVDEVQTGFGRTGALFACQHAGIEPDILVLSKAVGGGLPLALLAIRREFDAWEPGGHTGTFRGNQLAMATGLATLEVIEREGLVSHAAQLGGWLKRHLERLRERFPAIGNVRGLGLMLGLEIVDPSGEADALGSLPADPALAAAIQRHCFAQGLLLERGGRDGNVVRLLPPLILQESHCLVLLERLEAALVAALAEPRG</sequence>
<dbReference type="PANTHER" id="PTHR43552:SF1">
    <property type="entry name" value="DIAMINOBUTYRATE--2-OXOGLUTARATE AMINOTRANSFERASE"/>
    <property type="match status" value="1"/>
</dbReference>
<evidence type="ECO:0000256" key="6">
    <source>
        <dbReference type="RuleBase" id="RU003560"/>
    </source>
</evidence>
<evidence type="ECO:0000313" key="7">
    <source>
        <dbReference type="EMBL" id="OAN26639.1"/>
    </source>
</evidence>
<name>A0A178LAT9_9PSED</name>
<dbReference type="GO" id="GO:0030170">
    <property type="term" value="F:pyridoxal phosphate binding"/>
    <property type="evidence" value="ECO:0007669"/>
    <property type="project" value="InterPro"/>
</dbReference>
<keyword evidence="4 7" id="KW-0808">Transferase</keyword>
<dbReference type="AlphaFoldDB" id="A0A178LAT9"/>
<evidence type="ECO:0000256" key="4">
    <source>
        <dbReference type="ARBA" id="ARBA00022679"/>
    </source>
</evidence>
<dbReference type="InterPro" id="IPR015424">
    <property type="entry name" value="PyrdxlP-dep_Trfase"/>
</dbReference>